<feature type="region of interest" description="Disordered" evidence="2">
    <location>
        <begin position="1"/>
        <end position="38"/>
    </location>
</feature>
<dbReference type="Proteomes" id="UP000195402">
    <property type="component" value="Unassembled WGS sequence"/>
</dbReference>
<sequence length="131" mass="15052">MEEFQESDILWPDHHHHQHDYNGSMKKKVSSIPDEKKKKVVSNSLSSVVVVPVRIPARNSCFNRPESDEEEKEEEDNTEGMVPPHLMVNRRRVGGKMEFSVCTGNGRTLKGRDLSQVRNSILRMTGFIETF</sequence>
<dbReference type="OMA" id="LWPDHHH"/>
<dbReference type="STRING" id="56857.A0A200R895"/>
<dbReference type="InterPro" id="IPR007608">
    <property type="entry name" value="Senescence_reg_S40"/>
</dbReference>
<gene>
    <name evidence="3" type="ORF">BVC80_1227g4</name>
</gene>
<feature type="compositionally biased region" description="Acidic residues" evidence="2">
    <location>
        <begin position="67"/>
        <end position="78"/>
    </location>
</feature>
<comment type="similarity">
    <text evidence="1">Belongs to the senescence regulator S40 family.</text>
</comment>
<dbReference type="FunCoup" id="A0A200R895">
    <property type="interactions" value="193"/>
</dbReference>
<comment type="caution">
    <text evidence="3">The sequence shown here is derived from an EMBL/GenBank/DDBJ whole genome shotgun (WGS) entry which is preliminary data.</text>
</comment>
<proteinExistence type="inferred from homology"/>
<evidence type="ECO:0000256" key="2">
    <source>
        <dbReference type="SAM" id="MobiDB-lite"/>
    </source>
</evidence>
<keyword evidence="4" id="KW-1185">Reference proteome</keyword>
<name>A0A200R895_MACCD</name>
<dbReference type="OrthoDB" id="672058at2759"/>
<feature type="region of interest" description="Disordered" evidence="2">
    <location>
        <begin position="59"/>
        <end position="84"/>
    </location>
</feature>
<evidence type="ECO:0000313" key="3">
    <source>
        <dbReference type="EMBL" id="OVA18931.1"/>
    </source>
</evidence>
<reference evidence="3 4" key="1">
    <citation type="journal article" date="2017" name="Mol. Plant">
        <title>The Genome of Medicinal Plant Macleaya cordata Provides New Insights into Benzylisoquinoline Alkaloids Metabolism.</title>
        <authorList>
            <person name="Liu X."/>
            <person name="Liu Y."/>
            <person name="Huang P."/>
            <person name="Ma Y."/>
            <person name="Qing Z."/>
            <person name="Tang Q."/>
            <person name="Cao H."/>
            <person name="Cheng P."/>
            <person name="Zheng Y."/>
            <person name="Yuan Z."/>
            <person name="Zhou Y."/>
            <person name="Liu J."/>
            <person name="Tang Z."/>
            <person name="Zhuo Y."/>
            <person name="Zhang Y."/>
            <person name="Yu L."/>
            <person name="Huang J."/>
            <person name="Yang P."/>
            <person name="Peng Q."/>
            <person name="Zhang J."/>
            <person name="Jiang W."/>
            <person name="Zhang Z."/>
            <person name="Lin K."/>
            <person name="Ro D.K."/>
            <person name="Chen X."/>
            <person name="Xiong X."/>
            <person name="Shang Y."/>
            <person name="Huang S."/>
            <person name="Zeng J."/>
        </authorList>
    </citation>
    <scope>NUCLEOTIDE SEQUENCE [LARGE SCALE GENOMIC DNA]</scope>
    <source>
        <strain evidence="4">cv. BLH2017</strain>
        <tissue evidence="3">Root</tissue>
    </source>
</reference>
<dbReference type="PANTHER" id="PTHR33083:SF49">
    <property type="entry name" value="SENESCENCE REGULATOR"/>
    <property type="match status" value="1"/>
</dbReference>
<evidence type="ECO:0000313" key="4">
    <source>
        <dbReference type="Proteomes" id="UP000195402"/>
    </source>
</evidence>
<organism evidence="3 4">
    <name type="scientific">Macleaya cordata</name>
    <name type="common">Five-seeded plume-poppy</name>
    <name type="synonym">Bocconia cordata</name>
    <dbReference type="NCBI Taxonomy" id="56857"/>
    <lineage>
        <taxon>Eukaryota</taxon>
        <taxon>Viridiplantae</taxon>
        <taxon>Streptophyta</taxon>
        <taxon>Embryophyta</taxon>
        <taxon>Tracheophyta</taxon>
        <taxon>Spermatophyta</taxon>
        <taxon>Magnoliopsida</taxon>
        <taxon>Ranunculales</taxon>
        <taxon>Papaveraceae</taxon>
        <taxon>Papaveroideae</taxon>
        <taxon>Macleaya</taxon>
    </lineage>
</organism>
<dbReference type="EMBL" id="MVGT01000347">
    <property type="protein sequence ID" value="OVA18931.1"/>
    <property type="molecule type" value="Genomic_DNA"/>
</dbReference>
<dbReference type="GO" id="GO:0010150">
    <property type="term" value="P:leaf senescence"/>
    <property type="evidence" value="ECO:0007669"/>
    <property type="project" value="UniProtKB-ARBA"/>
</dbReference>
<dbReference type="AlphaFoldDB" id="A0A200R895"/>
<dbReference type="Pfam" id="PF04520">
    <property type="entry name" value="Senescence_reg"/>
    <property type="match status" value="1"/>
</dbReference>
<dbReference type="InParanoid" id="A0A200R895"/>
<protein>
    <submittedName>
        <fullName evidence="3">Senescence regulator S40</fullName>
    </submittedName>
</protein>
<accession>A0A200R895</accession>
<dbReference type="PANTHER" id="PTHR33083">
    <property type="entry name" value="EXPRESSED PROTEIN"/>
    <property type="match status" value="1"/>
</dbReference>
<evidence type="ECO:0000256" key="1">
    <source>
        <dbReference type="ARBA" id="ARBA00034773"/>
    </source>
</evidence>